<keyword evidence="9 11" id="KW-0030">Aminoacyl-tRNA synthetase</keyword>
<evidence type="ECO:0000256" key="6">
    <source>
        <dbReference type="ARBA" id="ARBA00022741"/>
    </source>
</evidence>
<dbReference type="GO" id="GO:0005524">
    <property type="term" value="F:ATP binding"/>
    <property type="evidence" value="ECO:0007669"/>
    <property type="project" value="UniProtKB-UniRule"/>
</dbReference>
<organism evidence="14 15">
    <name type="scientific">Lactobacillus crispatus</name>
    <dbReference type="NCBI Taxonomy" id="47770"/>
    <lineage>
        <taxon>Bacteria</taxon>
        <taxon>Bacillati</taxon>
        <taxon>Bacillota</taxon>
        <taxon>Bacilli</taxon>
        <taxon>Lactobacillales</taxon>
        <taxon>Lactobacillaceae</taxon>
        <taxon>Lactobacillus</taxon>
    </lineage>
</organism>
<keyword evidence="8 11" id="KW-0648">Protein biosynthesis</keyword>
<keyword evidence="6 11" id="KW-0547">Nucleotide-binding</keyword>
<dbReference type="InterPro" id="IPR033910">
    <property type="entry name" value="GluRS_core"/>
</dbReference>
<evidence type="ECO:0000256" key="11">
    <source>
        <dbReference type="HAMAP-Rule" id="MF_00022"/>
    </source>
</evidence>
<feature type="domain" description="Glutamyl/glutaminyl-tRNA synthetase class Ib catalytic" evidence="12">
    <location>
        <begin position="5"/>
        <end position="330"/>
    </location>
</feature>
<comment type="similarity">
    <text evidence="2 11">Belongs to the class-I aminoacyl-tRNA synthetase family. Glutamate--tRNA ligase type 1 subfamily.</text>
</comment>
<feature type="short sequence motif" description="'KMSKS' region" evidence="11">
    <location>
        <begin position="259"/>
        <end position="263"/>
    </location>
</feature>
<dbReference type="Gene3D" id="1.10.10.350">
    <property type="match status" value="1"/>
</dbReference>
<dbReference type="Proteomes" id="UP000510660">
    <property type="component" value="Chromosome"/>
</dbReference>
<dbReference type="HAMAP" id="MF_00022">
    <property type="entry name" value="Glu_tRNA_synth_type1"/>
    <property type="match status" value="1"/>
</dbReference>
<dbReference type="PANTHER" id="PTHR43311:SF2">
    <property type="entry name" value="GLUTAMATE--TRNA LIGASE, MITOCHONDRIAL-RELATED"/>
    <property type="match status" value="1"/>
</dbReference>
<dbReference type="SUPFAM" id="SSF52374">
    <property type="entry name" value="Nucleotidylyl transferase"/>
    <property type="match status" value="1"/>
</dbReference>
<evidence type="ECO:0000259" key="12">
    <source>
        <dbReference type="Pfam" id="PF00749"/>
    </source>
</evidence>
<name>A0A7H9E6J2_9LACO</name>
<dbReference type="Pfam" id="PF19269">
    <property type="entry name" value="Anticodon_2"/>
    <property type="match status" value="1"/>
</dbReference>
<dbReference type="NCBIfam" id="TIGR00464">
    <property type="entry name" value="gltX_bact"/>
    <property type="match status" value="1"/>
</dbReference>
<gene>
    <name evidence="11" type="primary">gltX</name>
    <name evidence="14" type="ORF">GTO85_01785</name>
</gene>
<comment type="caution">
    <text evidence="11">Lacks conserved residue(s) required for the propagation of feature annotation.</text>
</comment>
<dbReference type="GO" id="GO:0008270">
    <property type="term" value="F:zinc ion binding"/>
    <property type="evidence" value="ECO:0007669"/>
    <property type="project" value="InterPro"/>
</dbReference>
<dbReference type="InterPro" id="IPR020058">
    <property type="entry name" value="Glu/Gln-tRNA-synth_Ib_cat-dom"/>
</dbReference>
<dbReference type="Pfam" id="PF00749">
    <property type="entry name" value="tRNA-synt_1c"/>
    <property type="match status" value="1"/>
</dbReference>
<evidence type="ECO:0000313" key="14">
    <source>
        <dbReference type="EMBL" id="QLL73224.1"/>
    </source>
</evidence>
<feature type="domain" description="Aminoacyl-tRNA synthetase class I anticodon-binding" evidence="13">
    <location>
        <begin position="363"/>
        <end position="488"/>
    </location>
</feature>
<dbReference type="GO" id="GO:0005829">
    <property type="term" value="C:cytosol"/>
    <property type="evidence" value="ECO:0007669"/>
    <property type="project" value="TreeGrafter"/>
</dbReference>
<dbReference type="Gene3D" id="3.40.50.620">
    <property type="entry name" value="HUPs"/>
    <property type="match status" value="1"/>
</dbReference>
<evidence type="ECO:0000256" key="3">
    <source>
        <dbReference type="ARBA" id="ARBA00011245"/>
    </source>
</evidence>
<keyword evidence="4 11" id="KW-0963">Cytoplasm</keyword>
<evidence type="ECO:0000256" key="7">
    <source>
        <dbReference type="ARBA" id="ARBA00022840"/>
    </source>
</evidence>
<comment type="function">
    <text evidence="11">Catalyzes the attachment of glutamate to tRNA(Glu) in a two-step reaction: glutamate is first activated by ATP to form Glu-AMP and then transferred to the acceptor end of tRNA(Glu).</text>
</comment>
<evidence type="ECO:0000256" key="9">
    <source>
        <dbReference type="ARBA" id="ARBA00023146"/>
    </source>
</evidence>
<dbReference type="InterPro" id="IPR045462">
    <property type="entry name" value="aa-tRNA-synth_I_cd-bd"/>
</dbReference>
<dbReference type="InterPro" id="IPR049940">
    <property type="entry name" value="GluQ/Sye"/>
</dbReference>
<reference evidence="14 15" key="1">
    <citation type="submission" date="2020-01" db="EMBL/GenBank/DDBJ databases">
        <title>Complete and circular genome sequences of six lactobacillus isolates from horses.</title>
        <authorList>
            <person name="Hassan H.M."/>
        </authorList>
    </citation>
    <scope>NUCLEOTIDE SEQUENCE [LARGE SCALE GENOMIC DNA]</scope>
    <source>
        <strain evidence="14 15">1D</strain>
    </source>
</reference>
<dbReference type="GO" id="GO:0000049">
    <property type="term" value="F:tRNA binding"/>
    <property type="evidence" value="ECO:0007669"/>
    <property type="project" value="InterPro"/>
</dbReference>
<evidence type="ECO:0000256" key="4">
    <source>
        <dbReference type="ARBA" id="ARBA00022490"/>
    </source>
</evidence>
<evidence type="ECO:0000313" key="15">
    <source>
        <dbReference type="Proteomes" id="UP000510660"/>
    </source>
</evidence>
<dbReference type="RefSeq" id="WP_089147169.1">
    <property type="nucleotide sequence ID" value="NZ_CP047415.1"/>
</dbReference>
<dbReference type="InterPro" id="IPR004527">
    <property type="entry name" value="Glu-tRNA-ligase_bac/mito"/>
</dbReference>
<dbReference type="PANTHER" id="PTHR43311">
    <property type="entry name" value="GLUTAMATE--TRNA LIGASE"/>
    <property type="match status" value="1"/>
</dbReference>
<evidence type="ECO:0000259" key="13">
    <source>
        <dbReference type="Pfam" id="PF19269"/>
    </source>
</evidence>
<feature type="binding site" evidence="11">
    <location>
        <position position="262"/>
    </location>
    <ligand>
        <name>ATP</name>
        <dbReference type="ChEBI" id="CHEBI:30616"/>
    </ligand>
</feature>
<comment type="catalytic activity">
    <reaction evidence="10 11">
        <text>tRNA(Glu) + L-glutamate + ATP = L-glutamyl-tRNA(Glu) + AMP + diphosphate</text>
        <dbReference type="Rhea" id="RHEA:23540"/>
        <dbReference type="Rhea" id="RHEA-COMP:9663"/>
        <dbReference type="Rhea" id="RHEA-COMP:9680"/>
        <dbReference type="ChEBI" id="CHEBI:29985"/>
        <dbReference type="ChEBI" id="CHEBI:30616"/>
        <dbReference type="ChEBI" id="CHEBI:33019"/>
        <dbReference type="ChEBI" id="CHEBI:78442"/>
        <dbReference type="ChEBI" id="CHEBI:78520"/>
        <dbReference type="ChEBI" id="CHEBI:456215"/>
        <dbReference type="EC" id="6.1.1.17"/>
    </reaction>
</comment>
<dbReference type="InterPro" id="IPR008925">
    <property type="entry name" value="aa_tRNA-synth_I_cd-bd_sf"/>
</dbReference>
<accession>A0A7H9E6J2</accession>
<evidence type="ECO:0000256" key="2">
    <source>
        <dbReference type="ARBA" id="ARBA00007894"/>
    </source>
</evidence>
<sequence length="499" mass="57490">MAKEKIRVRYAPSPTGHLHIGNARTALFNYLFARHNKGTMVLRIEDTDQKRNVKGGSKSQMENLHWLGIDWDEGPDKGGDYGPYRQSERKEIYQKYIDQLIDEGKAYYSYKTEEELEAQREEQRAAGVAPHYTYEYEGMTADEIKQAQDEAKAKGLKPVVRIHIPEMETYSWDDIVKGHLEFESDTIGGDFVIQKRDGMPTYNFAVVVDDHLMKITHVLRGDDHVSNTPKQLVVYEALGWEPPKFGHMTLIINSETGKKLSKRDESVLQFIEQYRDLGYLPEAMFNFITLLGWSPKGENEIFNKREFIKQFDPARLSKSPAAFDQKKLEWINNQYIKKADRDTLLDLALNNLQEAGLVDEHPTPEKMEWVRQLVNIYSVQMSYTKQIVDMAKIFFEEAKDLSDEEIEEIKNDDGRGVIEEFKKQLDLIPRFTSVQIMNAIQATRKATGIKGRKLFMPIRIATTRSMVGPGIGEAMELLGKERVLEHIDLTLKQMSANNL</sequence>
<keyword evidence="7 11" id="KW-0067">ATP-binding</keyword>
<dbReference type="GO" id="GO:0004818">
    <property type="term" value="F:glutamate-tRNA ligase activity"/>
    <property type="evidence" value="ECO:0007669"/>
    <property type="project" value="UniProtKB-UniRule"/>
</dbReference>
<dbReference type="EMBL" id="CP047415">
    <property type="protein sequence ID" value="QLL73224.1"/>
    <property type="molecule type" value="Genomic_DNA"/>
</dbReference>
<dbReference type="InterPro" id="IPR000924">
    <property type="entry name" value="Glu/Gln-tRNA-synth"/>
</dbReference>
<dbReference type="PRINTS" id="PR00987">
    <property type="entry name" value="TRNASYNTHGLU"/>
</dbReference>
<dbReference type="CDD" id="cd00808">
    <property type="entry name" value="GluRS_core"/>
    <property type="match status" value="1"/>
</dbReference>
<comment type="subcellular location">
    <subcellularLocation>
        <location evidence="1 11">Cytoplasm</location>
    </subcellularLocation>
</comment>
<dbReference type="InterPro" id="IPR020751">
    <property type="entry name" value="aa-tRNA-synth_I_codon-bd_sub2"/>
</dbReference>
<comment type="subunit">
    <text evidence="3 11">Monomer.</text>
</comment>
<feature type="short sequence motif" description="'HIGH' region" evidence="11">
    <location>
        <begin position="12"/>
        <end position="22"/>
    </location>
</feature>
<dbReference type="SUPFAM" id="SSF48163">
    <property type="entry name" value="An anticodon-binding domain of class I aminoacyl-tRNA synthetases"/>
    <property type="match status" value="1"/>
</dbReference>
<evidence type="ECO:0000256" key="1">
    <source>
        <dbReference type="ARBA" id="ARBA00004496"/>
    </source>
</evidence>
<evidence type="ECO:0000256" key="10">
    <source>
        <dbReference type="ARBA" id="ARBA00048351"/>
    </source>
</evidence>
<dbReference type="AlphaFoldDB" id="A0A7H9E6J2"/>
<evidence type="ECO:0000256" key="5">
    <source>
        <dbReference type="ARBA" id="ARBA00022598"/>
    </source>
</evidence>
<keyword evidence="5 11" id="KW-0436">Ligase</keyword>
<dbReference type="EC" id="6.1.1.17" evidence="11"/>
<protein>
    <recommendedName>
        <fullName evidence="11">Glutamate--tRNA ligase</fullName>
        <ecNumber evidence="11">6.1.1.17</ecNumber>
    </recommendedName>
    <alternativeName>
        <fullName evidence="11">Glutamyl-tRNA synthetase</fullName>
        <shortName evidence="11">GluRS</shortName>
    </alternativeName>
</protein>
<dbReference type="PROSITE" id="PS00178">
    <property type="entry name" value="AA_TRNA_LIGASE_I"/>
    <property type="match status" value="1"/>
</dbReference>
<dbReference type="GO" id="GO:0006424">
    <property type="term" value="P:glutamyl-tRNA aminoacylation"/>
    <property type="evidence" value="ECO:0007669"/>
    <property type="project" value="UniProtKB-UniRule"/>
</dbReference>
<dbReference type="FunFam" id="3.40.50.620:FF:000007">
    <property type="entry name" value="Glutamate--tRNA ligase"/>
    <property type="match status" value="1"/>
</dbReference>
<dbReference type="InterPro" id="IPR014729">
    <property type="entry name" value="Rossmann-like_a/b/a_fold"/>
</dbReference>
<dbReference type="InterPro" id="IPR001412">
    <property type="entry name" value="aa-tRNA-synth_I_CS"/>
</dbReference>
<evidence type="ECO:0000256" key="8">
    <source>
        <dbReference type="ARBA" id="ARBA00022917"/>
    </source>
</evidence>
<proteinExistence type="inferred from homology"/>